<dbReference type="InterPro" id="IPR006447">
    <property type="entry name" value="Myb_dom_plants"/>
</dbReference>
<proteinExistence type="predicted"/>
<reference evidence="11" key="1">
    <citation type="submission" date="2025-04" db="UniProtKB">
        <authorList>
            <consortium name="RefSeq"/>
        </authorList>
    </citation>
    <scope>IDENTIFICATION</scope>
</reference>
<dbReference type="PROSITE" id="PS51293">
    <property type="entry name" value="SANT"/>
    <property type="match status" value="1"/>
</dbReference>
<name>A0AB40B865_DIOCR</name>
<comment type="subcellular location">
    <subcellularLocation>
        <location evidence="1">Nucleus</location>
    </subcellularLocation>
</comment>
<feature type="compositionally biased region" description="Basic and acidic residues" evidence="6">
    <location>
        <begin position="558"/>
        <end position="567"/>
    </location>
</feature>
<feature type="region of interest" description="Disordered" evidence="6">
    <location>
        <begin position="275"/>
        <end position="296"/>
    </location>
</feature>
<feature type="domain" description="SANT" evidence="8">
    <location>
        <begin position="29"/>
        <end position="80"/>
    </location>
</feature>
<evidence type="ECO:0000256" key="1">
    <source>
        <dbReference type="ARBA" id="ARBA00004123"/>
    </source>
</evidence>
<keyword evidence="10" id="KW-1185">Reference proteome</keyword>
<evidence type="ECO:0000256" key="5">
    <source>
        <dbReference type="ARBA" id="ARBA00023242"/>
    </source>
</evidence>
<dbReference type="RefSeq" id="XP_039123502.1">
    <property type="nucleotide sequence ID" value="XM_039267568.1"/>
</dbReference>
<evidence type="ECO:0000259" key="8">
    <source>
        <dbReference type="PROSITE" id="PS51293"/>
    </source>
</evidence>
<dbReference type="InterPro" id="IPR001005">
    <property type="entry name" value="SANT/Myb"/>
</dbReference>
<dbReference type="PANTHER" id="PTHR12802">
    <property type="entry name" value="SWI/SNF COMPLEX-RELATED"/>
    <property type="match status" value="1"/>
</dbReference>
<dbReference type="SUPFAM" id="SSF46689">
    <property type="entry name" value="Homeodomain-like"/>
    <property type="match status" value="1"/>
</dbReference>
<dbReference type="CDD" id="cd00167">
    <property type="entry name" value="SANT"/>
    <property type="match status" value="1"/>
</dbReference>
<evidence type="ECO:0000313" key="10">
    <source>
        <dbReference type="Proteomes" id="UP001515500"/>
    </source>
</evidence>
<feature type="domain" description="Myb-like" evidence="7">
    <location>
        <begin position="26"/>
        <end position="76"/>
    </location>
</feature>
<dbReference type="InterPro" id="IPR017930">
    <property type="entry name" value="Myb_dom"/>
</dbReference>
<dbReference type="Proteomes" id="UP001515500">
    <property type="component" value="Chromosome 1"/>
</dbReference>
<feature type="domain" description="HTH myb-type" evidence="9">
    <location>
        <begin position="26"/>
        <end position="80"/>
    </location>
</feature>
<feature type="compositionally biased region" description="Polar residues" evidence="6">
    <location>
        <begin position="517"/>
        <end position="530"/>
    </location>
</feature>
<dbReference type="SMART" id="SM00717">
    <property type="entry name" value="SANT"/>
    <property type="match status" value="1"/>
</dbReference>
<dbReference type="RefSeq" id="XP_039123499.1">
    <property type="nucleotide sequence ID" value="XM_039267565.1"/>
</dbReference>
<organism evidence="10 11">
    <name type="scientific">Dioscorea cayennensis subsp. rotundata</name>
    <name type="common">White Guinea yam</name>
    <name type="synonym">Dioscorea rotundata</name>
    <dbReference type="NCBI Taxonomy" id="55577"/>
    <lineage>
        <taxon>Eukaryota</taxon>
        <taxon>Viridiplantae</taxon>
        <taxon>Streptophyta</taxon>
        <taxon>Embryophyta</taxon>
        <taxon>Tracheophyta</taxon>
        <taxon>Spermatophyta</taxon>
        <taxon>Magnoliopsida</taxon>
        <taxon>Liliopsida</taxon>
        <taxon>Dioscoreales</taxon>
        <taxon>Dioscoreaceae</taxon>
        <taxon>Dioscorea</taxon>
    </lineage>
</organism>
<keyword evidence="4" id="KW-0804">Transcription</keyword>
<dbReference type="Pfam" id="PF00249">
    <property type="entry name" value="Myb_DNA-binding"/>
    <property type="match status" value="1"/>
</dbReference>
<evidence type="ECO:0000256" key="2">
    <source>
        <dbReference type="ARBA" id="ARBA00023015"/>
    </source>
</evidence>
<dbReference type="PANTHER" id="PTHR12802:SF177">
    <property type="entry name" value="PROTEIN CCA1"/>
    <property type="match status" value="1"/>
</dbReference>
<keyword evidence="5" id="KW-0539">Nucleus</keyword>
<evidence type="ECO:0000313" key="14">
    <source>
        <dbReference type="RefSeq" id="XP_039123508.1"/>
    </source>
</evidence>
<evidence type="ECO:0000313" key="13">
    <source>
        <dbReference type="RefSeq" id="XP_039123502.1"/>
    </source>
</evidence>
<dbReference type="GO" id="GO:0005634">
    <property type="term" value="C:nucleus"/>
    <property type="evidence" value="ECO:0007669"/>
    <property type="project" value="UniProtKB-SubCell"/>
</dbReference>
<dbReference type="GO" id="GO:0010468">
    <property type="term" value="P:regulation of gene expression"/>
    <property type="evidence" value="ECO:0007669"/>
    <property type="project" value="UniProtKB-ARBA"/>
</dbReference>
<evidence type="ECO:0000259" key="7">
    <source>
        <dbReference type="PROSITE" id="PS50090"/>
    </source>
</evidence>
<dbReference type="PROSITE" id="PS51294">
    <property type="entry name" value="HTH_MYB"/>
    <property type="match status" value="1"/>
</dbReference>
<protein>
    <submittedName>
        <fullName evidence="11 12">Protein LATE ELONGATED HYPOCOTYL-like isoform X1</fullName>
    </submittedName>
</protein>
<feature type="region of interest" description="Disordered" evidence="6">
    <location>
        <begin position="91"/>
        <end position="173"/>
    </location>
</feature>
<dbReference type="RefSeq" id="XP_039123508.1">
    <property type="nucleotide sequence ID" value="XM_039267574.1"/>
</dbReference>
<evidence type="ECO:0000256" key="6">
    <source>
        <dbReference type="SAM" id="MobiDB-lite"/>
    </source>
</evidence>
<keyword evidence="3" id="KW-0238">DNA-binding</keyword>
<dbReference type="NCBIfam" id="TIGR01557">
    <property type="entry name" value="myb_SHAQKYF"/>
    <property type="match status" value="1"/>
</dbReference>
<dbReference type="InterPro" id="IPR017884">
    <property type="entry name" value="SANT_dom"/>
</dbReference>
<feature type="region of interest" description="Disordered" evidence="6">
    <location>
        <begin position="450"/>
        <end position="481"/>
    </location>
</feature>
<accession>A0AB40B865</accession>
<dbReference type="GeneID" id="120260119"/>
<evidence type="ECO:0000313" key="12">
    <source>
        <dbReference type="RefSeq" id="XP_039123499.1"/>
    </source>
</evidence>
<dbReference type="Gene3D" id="1.10.10.60">
    <property type="entry name" value="Homeodomain-like"/>
    <property type="match status" value="1"/>
</dbReference>
<evidence type="ECO:0000256" key="4">
    <source>
        <dbReference type="ARBA" id="ARBA00023163"/>
    </source>
</evidence>
<feature type="compositionally biased region" description="Basic and acidic residues" evidence="6">
    <location>
        <begin position="149"/>
        <end position="167"/>
    </location>
</feature>
<dbReference type="GO" id="GO:0003677">
    <property type="term" value="F:DNA binding"/>
    <property type="evidence" value="ECO:0007669"/>
    <property type="project" value="UniProtKB-KW"/>
</dbReference>
<feature type="compositionally biased region" description="Low complexity" evidence="6">
    <location>
        <begin position="450"/>
        <end position="463"/>
    </location>
</feature>
<feature type="region of interest" description="Disordered" evidence="6">
    <location>
        <begin position="496"/>
        <end position="585"/>
    </location>
</feature>
<evidence type="ECO:0000256" key="3">
    <source>
        <dbReference type="ARBA" id="ARBA00023125"/>
    </source>
</evidence>
<reference evidence="10" key="2">
    <citation type="submission" date="2025-05" db="UniProtKB">
        <authorList>
            <consortium name="RefSeq"/>
        </authorList>
    </citation>
    <scope>NUCLEOTIDE SEQUENCE [LARGE SCALE GENOMIC DNA]</scope>
</reference>
<dbReference type="PROSITE" id="PS50090">
    <property type="entry name" value="MYB_LIKE"/>
    <property type="match status" value="1"/>
</dbReference>
<feature type="compositionally biased region" description="Basic and acidic residues" evidence="6">
    <location>
        <begin position="468"/>
        <end position="481"/>
    </location>
</feature>
<dbReference type="RefSeq" id="XP_039123495.1">
    <property type="nucleotide sequence ID" value="XM_039267561.1"/>
</dbReference>
<dbReference type="InterPro" id="IPR009057">
    <property type="entry name" value="Homeodomain-like_sf"/>
</dbReference>
<gene>
    <name evidence="11 12 13 14" type="primary">LOC120260119</name>
</gene>
<evidence type="ECO:0000313" key="11">
    <source>
        <dbReference type="RefSeq" id="XP_039123495.1"/>
    </source>
</evidence>
<keyword evidence="2" id="KW-0805">Transcription regulation</keyword>
<feature type="compositionally biased region" description="Low complexity" evidence="6">
    <location>
        <begin position="538"/>
        <end position="548"/>
    </location>
</feature>
<evidence type="ECO:0000259" key="9">
    <source>
        <dbReference type="PROSITE" id="PS51294"/>
    </source>
</evidence>
<dbReference type="AlphaFoldDB" id="A0AB40B865"/>
<sequence length="721" mass="78808">MINLDPKMETCSSGEDFVMKARKPYTITKQRERWTEEEHSRFLEALKLYGRAWQRIEEHIGTKTAVQIRSHAQKFFSKLEKEALLKGIPLGQAHDIDIPPPRPKRKPSNPYPRKTGPGSLSSSAEMKDEKVSKSHPLRTTSQCLGNDKITSKEKSGALETHGRKETSEAGSCSEHNLFQDVPFAPMSSVHRQCSKPSSFREFVPTVGKTEEKTPMSKGNEEPKSNVVANYEKKGVCGTLQVAPAIEENTNMSEKPENWQGFHSYQKHVSMPLKESTSAKSTETELSDGKIPAPVALNPGVQPNVSPFITSMGTAIPEYSNPGTSAIPQPVPSFTPYALFGTNQDVAYRSFMNFSSTFSSLIVSTLLQNPAVHAAACMAASFWPHADIDTVGNTTSEVLDGEAPAPASQMNSTPNIAAIATATVAAAAAWWTTHGLLPFFPHHLQADFPFAPTTTATVPPTDMAQAPGIDKRNETVRPPAEDQKLVSTELSGLPAKNLSLESSASSDLDESELGEKLQCNSDQKLLGTDNGSKNKADRSSCSSNTPSSSEVELVNAMEKQSEPKDAKQVHSSCPSSETNHRRARGSGTTYEAWKEVSEEGRLAFQALFTRAVLPQSFSPPHRDDNGAATMAVDLNSIACSPTDMMHHSEELPKEDHSAMKQNGDTDKGCCLMNKLAYAKLKARRTGFKPYKRCSMEVKENRVVPNEDNVNKRMRLDGEHGST</sequence>
<dbReference type="FunFam" id="1.10.10.60:FF:000023">
    <property type="entry name" value="protein REVEILLE 6 isoform X1"/>
    <property type="match status" value="1"/>
</dbReference>